<organism evidence="2 3">
    <name type="scientific">Parasporobacterium paucivorans DSM 15970</name>
    <dbReference type="NCBI Taxonomy" id="1122934"/>
    <lineage>
        <taxon>Bacteria</taxon>
        <taxon>Bacillati</taxon>
        <taxon>Bacillota</taxon>
        <taxon>Clostridia</taxon>
        <taxon>Lachnospirales</taxon>
        <taxon>Lachnospiraceae</taxon>
        <taxon>Parasporobacterium</taxon>
    </lineage>
</organism>
<keyword evidence="3" id="KW-1185">Reference proteome</keyword>
<keyword evidence="1" id="KW-0472">Membrane</keyword>
<reference evidence="2 3" key="1">
    <citation type="submission" date="2016-11" db="EMBL/GenBank/DDBJ databases">
        <authorList>
            <person name="Jaros S."/>
            <person name="Januszkiewicz K."/>
            <person name="Wedrychowicz H."/>
        </authorList>
    </citation>
    <scope>NUCLEOTIDE SEQUENCE [LARGE SCALE GENOMIC DNA]</scope>
    <source>
        <strain evidence="2 3">DSM 15970</strain>
    </source>
</reference>
<dbReference type="AlphaFoldDB" id="A0A1M6D2J5"/>
<dbReference type="EMBL" id="FQYT01000005">
    <property type="protein sequence ID" value="SHI67460.1"/>
    <property type="molecule type" value="Genomic_DNA"/>
</dbReference>
<protein>
    <submittedName>
        <fullName evidence="2">Uncharacterized membrane protein</fullName>
    </submittedName>
</protein>
<dbReference type="RefSeq" id="WP_073992921.1">
    <property type="nucleotide sequence ID" value="NZ_FQYT01000005.1"/>
</dbReference>
<evidence type="ECO:0000313" key="3">
    <source>
        <dbReference type="Proteomes" id="UP000184342"/>
    </source>
</evidence>
<name>A0A1M6D2J5_9FIRM</name>
<feature type="transmembrane region" description="Helical" evidence="1">
    <location>
        <begin position="134"/>
        <end position="154"/>
    </location>
</feature>
<dbReference type="STRING" id="1122934.SAMN02745691_00652"/>
<sequence length="163" mass="18679">MNRSPEKINGLDIGFYAGLAIKAINALIEFVGGLMMIVLNHDWLNRLIRLVAIPELREDPNDFIMNYLVRLGQNLSINSQHSVAIYMLLHGITKLIVIWFLWKKKTWAYLPAVAVFGLFIAYEIYSYVHTQSPIMVPIIIIDVAIIVLIILEYIRLKAGKEKK</sequence>
<dbReference type="Proteomes" id="UP000184342">
    <property type="component" value="Unassembled WGS sequence"/>
</dbReference>
<accession>A0A1M6D2J5</accession>
<evidence type="ECO:0000256" key="1">
    <source>
        <dbReference type="SAM" id="Phobius"/>
    </source>
</evidence>
<gene>
    <name evidence="2" type="ORF">SAMN02745691_00652</name>
</gene>
<feature type="transmembrane region" description="Helical" evidence="1">
    <location>
        <begin position="13"/>
        <end position="39"/>
    </location>
</feature>
<keyword evidence="1" id="KW-1133">Transmembrane helix</keyword>
<feature type="transmembrane region" description="Helical" evidence="1">
    <location>
        <begin position="109"/>
        <end position="128"/>
    </location>
</feature>
<evidence type="ECO:0000313" key="2">
    <source>
        <dbReference type="EMBL" id="SHI67460.1"/>
    </source>
</evidence>
<feature type="transmembrane region" description="Helical" evidence="1">
    <location>
        <begin position="83"/>
        <end position="102"/>
    </location>
</feature>
<keyword evidence="1" id="KW-0812">Transmembrane</keyword>
<dbReference type="Pfam" id="PF09900">
    <property type="entry name" value="DUF2127"/>
    <property type="match status" value="1"/>
</dbReference>
<dbReference type="InterPro" id="IPR021125">
    <property type="entry name" value="DUF2127"/>
</dbReference>
<proteinExistence type="predicted"/>